<sequence>MSAIEPLLRALLRLIGEVIPTLLLAGVLIVVSANVISRTILREGFQTANELAIVCFSGVVFFGIIGAALNKQMFGVDYFISRLPRAFERPALLLSHLLVIAISGAVLHAATAQVATARFTTFLALGWPKWIVSAGLAFAMGAIIAAQLLHIVILWRRRGE</sequence>
<comment type="caution">
    <text evidence="11">The sequence shown here is derived from an EMBL/GenBank/DDBJ whole genome shotgun (WGS) entry which is preliminary data.</text>
</comment>
<comment type="subcellular location">
    <subcellularLocation>
        <location evidence="1 9">Cell inner membrane</location>
        <topology evidence="1 9">Multi-pass membrane protein</topology>
    </subcellularLocation>
</comment>
<name>A0ABW1Z361_9RHOB</name>
<evidence type="ECO:0000256" key="3">
    <source>
        <dbReference type="ARBA" id="ARBA00022475"/>
    </source>
</evidence>
<dbReference type="Proteomes" id="UP001596403">
    <property type="component" value="Unassembled WGS sequence"/>
</dbReference>
<evidence type="ECO:0000256" key="1">
    <source>
        <dbReference type="ARBA" id="ARBA00004429"/>
    </source>
</evidence>
<reference evidence="12" key="1">
    <citation type="journal article" date="2019" name="Int. J. Syst. Evol. Microbiol.">
        <title>The Global Catalogue of Microorganisms (GCM) 10K type strain sequencing project: providing services to taxonomists for standard genome sequencing and annotation.</title>
        <authorList>
            <consortium name="The Broad Institute Genomics Platform"/>
            <consortium name="The Broad Institute Genome Sequencing Center for Infectious Disease"/>
            <person name="Wu L."/>
            <person name="Ma J."/>
        </authorList>
    </citation>
    <scope>NUCLEOTIDE SEQUENCE [LARGE SCALE GENOMIC DNA]</scope>
    <source>
        <strain evidence="12">NBRC 111368</strain>
    </source>
</reference>
<evidence type="ECO:0000313" key="11">
    <source>
        <dbReference type="EMBL" id="MFC6643584.1"/>
    </source>
</evidence>
<dbReference type="InterPro" id="IPR007387">
    <property type="entry name" value="TRAP_DctQ"/>
</dbReference>
<evidence type="ECO:0000313" key="12">
    <source>
        <dbReference type="Proteomes" id="UP001596403"/>
    </source>
</evidence>
<proteinExistence type="inferred from homology"/>
<evidence type="ECO:0000256" key="8">
    <source>
        <dbReference type="ARBA" id="ARBA00038436"/>
    </source>
</evidence>
<dbReference type="RefSeq" id="WP_240791640.1">
    <property type="nucleotide sequence ID" value="NZ_JBHSWA010000003.1"/>
</dbReference>
<comment type="subunit">
    <text evidence="9">The complex comprises the extracytoplasmic solute receptor protein and the two transmembrane proteins.</text>
</comment>
<dbReference type="InterPro" id="IPR055348">
    <property type="entry name" value="DctQ"/>
</dbReference>
<feature type="transmembrane region" description="Helical" evidence="9">
    <location>
        <begin position="91"/>
        <end position="110"/>
    </location>
</feature>
<feature type="domain" description="Tripartite ATP-independent periplasmic transporters DctQ component" evidence="10">
    <location>
        <begin position="28"/>
        <end position="156"/>
    </location>
</feature>
<comment type="function">
    <text evidence="9">Part of the tripartite ATP-independent periplasmic (TRAP) transport system.</text>
</comment>
<keyword evidence="4 9" id="KW-0997">Cell inner membrane</keyword>
<keyword evidence="2 9" id="KW-0813">Transport</keyword>
<accession>A0ABW1Z361</accession>
<dbReference type="Pfam" id="PF04290">
    <property type="entry name" value="DctQ"/>
    <property type="match status" value="1"/>
</dbReference>
<gene>
    <name evidence="11" type="ORF">ACFQAU_19580</name>
</gene>
<keyword evidence="7 9" id="KW-0472">Membrane</keyword>
<comment type="similarity">
    <text evidence="8 9">Belongs to the TRAP transporter small permease family.</text>
</comment>
<evidence type="ECO:0000256" key="2">
    <source>
        <dbReference type="ARBA" id="ARBA00022448"/>
    </source>
</evidence>
<keyword evidence="6 9" id="KW-1133">Transmembrane helix</keyword>
<evidence type="ECO:0000256" key="6">
    <source>
        <dbReference type="ARBA" id="ARBA00022989"/>
    </source>
</evidence>
<evidence type="ECO:0000256" key="4">
    <source>
        <dbReference type="ARBA" id="ARBA00022519"/>
    </source>
</evidence>
<evidence type="ECO:0000256" key="5">
    <source>
        <dbReference type="ARBA" id="ARBA00022692"/>
    </source>
</evidence>
<keyword evidence="3" id="KW-1003">Cell membrane</keyword>
<dbReference type="EMBL" id="JBHSWA010000003">
    <property type="protein sequence ID" value="MFC6643584.1"/>
    <property type="molecule type" value="Genomic_DNA"/>
</dbReference>
<evidence type="ECO:0000256" key="7">
    <source>
        <dbReference type="ARBA" id="ARBA00023136"/>
    </source>
</evidence>
<protein>
    <recommendedName>
        <fullName evidence="9">TRAP transporter small permease protein</fullName>
    </recommendedName>
</protein>
<organism evidence="11 12">
    <name type="scientific">Sulfitobacter profundi</name>
    <dbReference type="NCBI Taxonomy" id="2679961"/>
    <lineage>
        <taxon>Bacteria</taxon>
        <taxon>Pseudomonadati</taxon>
        <taxon>Pseudomonadota</taxon>
        <taxon>Alphaproteobacteria</taxon>
        <taxon>Rhodobacterales</taxon>
        <taxon>Roseobacteraceae</taxon>
        <taxon>Sulfitobacter</taxon>
    </lineage>
</organism>
<feature type="transmembrane region" description="Helical" evidence="9">
    <location>
        <begin position="130"/>
        <end position="155"/>
    </location>
</feature>
<evidence type="ECO:0000256" key="9">
    <source>
        <dbReference type="RuleBase" id="RU369079"/>
    </source>
</evidence>
<feature type="transmembrane region" description="Helical" evidence="9">
    <location>
        <begin position="12"/>
        <end position="31"/>
    </location>
</feature>
<keyword evidence="5 9" id="KW-0812">Transmembrane</keyword>
<evidence type="ECO:0000259" key="10">
    <source>
        <dbReference type="Pfam" id="PF04290"/>
    </source>
</evidence>
<keyword evidence="12" id="KW-1185">Reference proteome</keyword>
<dbReference type="PANTHER" id="PTHR35011:SF10">
    <property type="entry name" value="TRAP TRANSPORTER SMALL PERMEASE PROTEIN"/>
    <property type="match status" value="1"/>
</dbReference>
<feature type="transmembrane region" description="Helical" evidence="9">
    <location>
        <begin position="51"/>
        <end position="70"/>
    </location>
</feature>
<dbReference type="PANTHER" id="PTHR35011">
    <property type="entry name" value="2,3-DIKETO-L-GULONATE TRAP TRANSPORTER SMALL PERMEASE PROTEIN YIAM"/>
    <property type="match status" value="1"/>
</dbReference>